<accession>A0A2P7RCJ9</accession>
<dbReference type="InterPro" id="IPR008865">
    <property type="entry name" value="DNA_replication_term_site-bd"/>
</dbReference>
<dbReference type="GO" id="GO:0003677">
    <property type="term" value="F:DNA binding"/>
    <property type="evidence" value="ECO:0007669"/>
    <property type="project" value="UniProtKB-KW"/>
</dbReference>
<dbReference type="Gene3D" id="3.50.14.10">
    <property type="entry name" value="Replication terminator Tus, domain 1 superfamily/Replication terminator Tus"/>
    <property type="match status" value="1"/>
</dbReference>
<dbReference type="GO" id="GO:0005737">
    <property type="term" value="C:cytoplasm"/>
    <property type="evidence" value="ECO:0007669"/>
    <property type="project" value="InterPro"/>
</dbReference>
<dbReference type="Proteomes" id="UP000240243">
    <property type="component" value="Unassembled WGS sequence"/>
</dbReference>
<evidence type="ECO:0000313" key="6">
    <source>
        <dbReference type="Proteomes" id="UP000240243"/>
    </source>
</evidence>
<dbReference type="GO" id="GO:0006274">
    <property type="term" value="P:DNA replication termination"/>
    <property type="evidence" value="ECO:0007669"/>
    <property type="project" value="InterPro"/>
</dbReference>
<organism evidence="5 6">
    <name type="scientific">Zobellella endophytica</name>
    <dbReference type="NCBI Taxonomy" id="2116700"/>
    <lineage>
        <taxon>Bacteria</taxon>
        <taxon>Pseudomonadati</taxon>
        <taxon>Pseudomonadota</taxon>
        <taxon>Gammaproteobacteria</taxon>
        <taxon>Aeromonadales</taxon>
        <taxon>Aeromonadaceae</taxon>
        <taxon>Zobellella</taxon>
    </lineage>
</organism>
<gene>
    <name evidence="5" type="ORF">C7H85_03740</name>
</gene>
<feature type="region of interest" description="Disordered" evidence="4">
    <location>
        <begin position="265"/>
        <end position="285"/>
    </location>
</feature>
<proteinExistence type="predicted"/>
<reference evidence="5 6" key="1">
    <citation type="submission" date="2018-03" db="EMBL/GenBank/DDBJ databases">
        <title>The draft genome of Zobellella sp. 59N8.</title>
        <authorList>
            <person name="Liu L."/>
            <person name="Li L."/>
            <person name="Zhang X."/>
            <person name="Liang L."/>
            <person name="Wang T."/>
        </authorList>
    </citation>
    <scope>NUCLEOTIDE SEQUENCE [LARGE SCALE GENOMIC DNA]</scope>
    <source>
        <strain evidence="5 6">59N8</strain>
    </source>
</reference>
<protein>
    <submittedName>
        <fullName evidence="5">DNA replication terminus site-binding protein</fullName>
    </submittedName>
</protein>
<keyword evidence="3" id="KW-0238">DNA-binding</keyword>
<evidence type="ECO:0000256" key="3">
    <source>
        <dbReference type="ARBA" id="ARBA00023125"/>
    </source>
</evidence>
<evidence type="ECO:0000256" key="1">
    <source>
        <dbReference type="ARBA" id="ARBA00022490"/>
    </source>
</evidence>
<dbReference type="EMBL" id="PXYG01000001">
    <property type="protein sequence ID" value="PSJ47929.1"/>
    <property type="molecule type" value="Genomic_DNA"/>
</dbReference>
<comment type="caution">
    <text evidence="5">The sequence shown here is derived from an EMBL/GenBank/DDBJ whole genome shotgun (WGS) entry which is preliminary data.</text>
</comment>
<dbReference type="InterPro" id="IPR036384">
    <property type="entry name" value="Tus_sf"/>
</dbReference>
<dbReference type="AlphaFoldDB" id="A0A2P7RCJ9"/>
<keyword evidence="2" id="KW-0235">DNA replication</keyword>
<keyword evidence="1" id="KW-0963">Cytoplasm</keyword>
<dbReference type="SUPFAM" id="SSF56596">
    <property type="entry name" value="Replication terminator protein (Tus)"/>
    <property type="match status" value="1"/>
</dbReference>
<evidence type="ECO:0000313" key="5">
    <source>
        <dbReference type="EMBL" id="PSJ47929.1"/>
    </source>
</evidence>
<sequence>MFTLAARLRHTFSELDAAMTALAGIIHEAAPGTPLTACCFPLPNVATGQEHEPVTRIPVARLDGGAAVAASLDGYRQWYIRPECSAKASFRLPGYLLLPAAARPLLQPQVEQINRLKQQFRAQVQEAEGRDKKFALVHDTLPGLITLQVYRQLVLLPRAASRLGFTWANKQIIQKVDKDRLVQQLTESRLSPPPLTDAQTWLQCVDREIYDVKRLPPGVELRLRRPVKTHPMVNVRWCEEIKPRQQQVKAHLPLLLCQDKPPALTPLGDYPPAKSRKRREASIKDEPLIPRLHIYPYRP</sequence>
<dbReference type="Pfam" id="PF05472">
    <property type="entry name" value="Ter"/>
    <property type="match status" value="1"/>
</dbReference>
<dbReference type="Gene3D" id="3.30.54.10">
    <property type="match status" value="1"/>
</dbReference>
<name>A0A2P7RCJ9_9GAMM</name>
<keyword evidence="6" id="KW-1185">Reference proteome</keyword>
<evidence type="ECO:0000256" key="4">
    <source>
        <dbReference type="SAM" id="MobiDB-lite"/>
    </source>
</evidence>
<dbReference type="RefSeq" id="WP_106728340.1">
    <property type="nucleotide sequence ID" value="NZ_PXYG01000001.1"/>
</dbReference>
<dbReference type="InterPro" id="IPR036381">
    <property type="entry name" value="Tus_dom1"/>
</dbReference>
<dbReference type="OrthoDB" id="6298545at2"/>
<evidence type="ECO:0000256" key="2">
    <source>
        <dbReference type="ARBA" id="ARBA00022705"/>
    </source>
</evidence>